<dbReference type="PANTHER" id="PTHR33546">
    <property type="entry name" value="LARGE, MULTIFUNCTIONAL SECRETED PROTEIN-RELATED"/>
    <property type="match status" value="1"/>
</dbReference>
<dbReference type="SUPFAM" id="SSF50952">
    <property type="entry name" value="Soluble quinoprotein glucose dehydrogenase"/>
    <property type="match status" value="1"/>
</dbReference>
<feature type="domain" description="ThuA-like" evidence="2">
    <location>
        <begin position="734"/>
        <end position="921"/>
    </location>
</feature>
<feature type="region of interest" description="Disordered" evidence="1">
    <location>
        <begin position="927"/>
        <end position="947"/>
    </location>
</feature>
<accession>A0A518AQH7</accession>
<dbReference type="SUPFAM" id="SSF52317">
    <property type="entry name" value="Class I glutamine amidotransferase-like"/>
    <property type="match status" value="1"/>
</dbReference>
<dbReference type="InterPro" id="IPR029062">
    <property type="entry name" value="Class_I_gatase-like"/>
</dbReference>
<evidence type="ECO:0000256" key="1">
    <source>
        <dbReference type="SAM" id="MobiDB-lite"/>
    </source>
</evidence>
<evidence type="ECO:0000259" key="2">
    <source>
        <dbReference type="Pfam" id="PF06283"/>
    </source>
</evidence>
<evidence type="ECO:0000313" key="3">
    <source>
        <dbReference type="EMBL" id="QDU56974.1"/>
    </source>
</evidence>
<dbReference type="Gene3D" id="2.120.10.30">
    <property type="entry name" value="TolB, C-terminal domain"/>
    <property type="match status" value="1"/>
</dbReference>
<gene>
    <name evidence="3" type="ORF">Pan181_31860</name>
</gene>
<feature type="compositionally biased region" description="Pro residues" evidence="1">
    <location>
        <begin position="935"/>
        <end position="947"/>
    </location>
</feature>
<name>A0A518AQH7_9BACT</name>
<protein>
    <submittedName>
        <fullName evidence="3">Trehalose utilization</fullName>
    </submittedName>
</protein>
<dbReference type="Pfam" id="PF06283">
    <property type="entry name" value="ThuA"/>
    <property type="match status" value="1"/>
</dbReference>
<dbReference type="RefSeq" id="WP_197528388.1">
    <property type="nucleotide sequence ID" value="NZ_CP036278.1"/>
</dbReference>
<keyword evidence="4" id="KW-1185">Reference proteome</keyword>
<organism evidence="3 4">
    <name type="scientific">Aeoliella mucimassa</name>
    <dbReference type="NCBI Taxonomy" id="2527972"/>
    <lineage>
        <taxon>Bacteria</taxon>
        <taxon>Pseudomonadati</taxon>
        <taxon>Planctomycetota</taxon>
        <taxon>Planctomycetia</taxon>
        <taxon>Pirellulales</taxon>
        <taxon>Lacipirellulaceae</taxon>
        <taxon>Aeoliella</taxon>
    </lineage>
</organism>
<dbReference type="InterPro" id="IPR011042">
    <property type="entry name" value="6-blade_b-propeller_TolB-like"/>
</dbReference>
<dbReference type="PANTHER" id="PTHR33546:SF1">
    <property type="entry name" value="LARGE, MULTIFUNCTIONAL SECRETED PROTEIN"/>
    <property type="match status" value="1"/>
</dbReference>
<dbReference type="KEGG" id="amuc:Pan181_31860"/>
<proteinExistence type="predicted"/>
<dbReference type="InterPro" id="IPR029010">
    <property type="entry name" value="ThuA-like"/>
</dbReference>
<dbReference type="AlphaFoldDB" id="A0A518AQH7"/>
<reference evidence="3 4" key="1">
    <citation type="submission" date="2019-02" db="EMBL/GenBank/DDBJ databases">
        <title>Deep-cultivation of Planctomycetes and their phenomic and genomic characterization uncovers novel biology.</title>
        <authorList>
            <person name="Wiegand S."/>
            <person name="Jogler M."/>
            <person name="Boedeker C."/>
            <person name="Pinto D."/>
            <person name="Vollmers J."/>
            <person name="Rivas-Marin E."/>
            <person name="Kohn T."/>
            <person name="Peeters S.H."/>
            <person name="Heuer A."/>
            <person name="Rast P."/>
            <person name="Oberbeckmann S."/>
            <person name="Bunk B."/>
            <person name="Jeske O."/>
            <person name="Meyerdierks A."/>
            <person name="Storesund J.E."/>
            <person name="Kallscheuer N."/>
            <person name="Luecker S."/>
            <person name="Lage O.M."/>
            <person name="Pohl T."/>
            <person name="Merkel B.J."/>
            <person name="Hornburger P."/>
            <person name="Mueller R.-W."/>
            <person name="Bruemmer F."/>
            <person name="Labrenz M."/>
            <person name="Spormann A.M."/>
            <person name="Op den Camp H."/>
            <person name="Overmann J."/>
            <person name="Amann R."/>
            <person name="Jetten M.S.M."/>
            <person name="Mascher T."/>
            <person name="Medema M.H."/>
            <person name="Devos D.P."/>
            <person name="Kaster A.-K."/>
            <person name="Ovreas L."/>
            <person name="Rohde M."/>
            <person name="Galperin M.Y."/>
            <person name="Jogler C."/>
        </authorList>
    </citation>
    <scope>NUCLEOTIDE SEQUENCE [LARGE SCALE GENOMIC DNA]</scope>
    <source>
        <strain evidence="3 4">Pan181</strain>
    </source>
</reference>
<evidence type="ECO:0000313" key="4">
    <source>
        <dbReference type="Proteomes" id="UP000315750"/>
    </source>
</evidence>
<dbReference type="InterPro" id="IPR011041">
    <property type="entry name" value="Quinoprot_gluc/sorb_DH_b-prop"/>
</dbReference>
<dbReference type="Gene3D" id="3.40.50.880">
    <property type="match status" value="1"/>
</dbReference>
<dbReference type="EMBL" id="CP036278">
    <property type="protein sequence ID" value="QDU56974.1"/>
    <property type="molecule type" value="Genomic_DNA"/>
</dbReference>
<dbReference type="Proteomes" id="UP000315750">
    <property type="component" value="Chromosome"/>
</dbReference>
<sequence>MSLFCSAALAQQSEPAPTDGIEYERGVRLRVYRIEQPKSDSPQLAAGQSANIDQTISEFKITGDEAYLADVERPLLVQMECLLKSEVAQQVELTLKTAARCTLQVEDRGFASPPNSRGLQAKVSLKQGVNRIECTALFVKQKPELELLMQSKEQSEPTSIATSELQAQAFHFRPTSPGVKRLARDEDRPGLGAKVVGLHPSINLATIRAPDDYVPVGGLDVLSDGTLVVATFDARRLRAPSPQEEPDGELWLYHGAEGKVEGIRREKIAEGLYEPAGVCVVGESIYVSQRLEVTRFDRLESQGKWQATTVASGWESNDFHALSFGLLHQPGQGGHPGHLYLAKGTGLGLKSNPPNHGSVWRIDLSLPVGENVEAITGGHRTPNGLGWGPNGEIYVTDNQGEYTPANELNLVKDGSFYGFFHRTGAHAELSPFQPDATRDKNPSAVTEATVWMPQDEIANSPSEPVLVPEGWPFAGQMLVGDVKYGGINRIGLEQIDGVWQGCAFRFTQGMEGGVNRLAFGPGGSLFVGAIGGDHAATWNWVDPDGRKTYQGLQRLQPNGEMPFDIESVHALPEGFEVRFTQPVDESAVADPSNYLAEQWTYRATPNYGGPKFELEPLAIKQITASADRRSVVLQMDGVKANRVVHLTADPINEQGEKLWSSEAWYTVRRIPQDKTPKPSRVVIVTGDNEYGSELSMPMIGSILEQLPGFEVKVLYSVDEQGNRDRHAHSIPGLRALREADLAVFFMRFRALPDAQVKEIEDYVASGRPVIGLRTSSHAFLYESGPHQHLDNGFGDEVLGQRWISHYGHGTSSMAKVDASAMNSPILRGMKPEFPLASWLYVTDPPTHPLPADCHPLLTGIALKEPGEVASKFGEEQPLAWTRELQTATGQTQRVFYTSLGHPRDFLDEPSRRLLVNAIYWALGREGEIPESGAPVPLPKGYRPPNPK</sequence>